<accession>A0A3M7L2T1</accession>
<sequence>GCEIDGPEKPWDAIIIGSGLGGLGAASTLAQLAGMRCLILEQHWIPGGMTHQFRRPGGHWFTCGTHYVGQMGEGDAMREFMDFVTGGVVWDPLPDTFDMFCFKSDGTQFSQPTGAKRWMERLIESFPAEQKARRPAIRRYFRDIKRVYSWYRFYFLSRSMGRPFSSILATCTAPRRRAFAQQTCQQYMDGAFRDRRLIGVLCALWGDYGIRPDLVTFMQHALVAGNNFEGTYYPRLGSRALAKGALALIRAKGGEILLSTRVTQIVLDEAGRAVGVRAVRGGKEGVYRGRHIISDTRLQHAGHAVISIWLGLDASPRELYGMHGENRWISADYRHSQARLYDPKVREVTYAFLSCSALKERYAGHAHSLEVCLFTDPAYFMGWEERNDADGRQDYVQVKKNIVADALDFVDQFVPGLKDHVIFSEVGTPVTWNSFCGWPGGQYITLLMAIDRVEVRRSYSISSLPLALPKLSVTIKRVAGGVASPWLLDTLQPGSTVHGLAPQGDFLLRGAAACKPLGSGLAPLLPMLETALQLGQAVALLGCHRDAEEEVFGCRTAALQAAGGLTGGAFLHEHTHYSATSGRLSPVDVAGFLQRTSGQVGGMKTGQPSTCQAWSYYLCGPTGWLELVERVLLDQGVPATSIAKEAFSSLAEGSGFDFAGRGLQAAARSIRVQRGPGVETALQVAAGQTILGAAEDAALPIPSACRSGNCRRCAVRLQCGAVLDMEDGVVADPGNTILTCRTTPLTDEALIVMEG</sequence>
<dbReference type="Gene3D" id="3.10.20.30">
    <property type="match status" value="1"/>
</dbReference>
<dbReference type="Gene3D" id="3.40.50.80">
    <property type="entry name" value="Nucleotide-binding domain of ferredoxin-NADP reductase (FNR) module"/>
    <property type="match status" value="1"/>
</dbReference>
<dbReference type="PROSITE" id="PS51384">
    <property type="entry name" value="FAD_FR"/>
    <property type="match status" value="1"/>
</dbReference>
<dbReference type="InterPro" id="IPR001041">
    <property type="entry name" value="2Fe-2S_ferredoxin-type"/>
</dbReference>
<dbReference type="PANTHER" id="PTHR46091">
    <property type="entry name" value="BLR7054 PROTEIN"/>
    <property type="match status" value="1"/>
</dbReference>
<evidence type="ECO:0000256" key="1">
    <source>
        <dbReference type="ARBA" id="ARBA00005855"/>
    </source>
</evidence>
<dbReference type="Gene3D" id="3.50.50.60">
    <property type="entry name" value="FAD/NAD(P)-binding domain"/>
    <property type="match status" value="2"/>
</dbReference>
<feature type="domain" description="FAD-binding FR-type" evidence="10">
    <location>
        <begin position="338"/>
        <end position="509"/>
    </location>
</feature>
<dbReference type="CDD" id="cd00207">
    <property type="entry name" value="fer2"/>
    <property type="match status" value="1"/>
</dbReference>
<dbReference type="GO" id="GO:0051537">
    <property type="term" value="F:2 iron, 2 sulfur cluster binding"/>
    <property type="evidence" value="ECO:0007669"/>
    <property type="project" value="UniProtKB-KW"/>
</dbReference>
<dbReference type="InterPro" id="IPR012675">
    <property type="entry name" value="Beta-grasp_dom_sf"/>
</dbReference>
<evidence type="ECO:0000259" key="10">
    <source>
        <dbReference type="PROSITE" id="PS51384"/>
    </source>
</evidence>
<dbReference type="AlphaFoldDB" id="A0A3M7L2T1"/>
<feature type="non-terminal residue" evidence="11">
    <location>
        <position position="1"/>
    </location>
</feature>
<evidence type="ECO:0000256" key="8">
    <source>
        <dbReference type="ARBA" id="ARBA00023027"/>
    </source>
</evidence>
<dbReference type="InterPro" id="IPR052206">
    <property type="entry name" value="Retinol_saturase"/>
</dbReference>
<keyword evidence="8" id="KW-0520">NAD</keyword>
<name>A0A3M7L2T1_AUXPR</name>
<dbReference type="InterPro" id="IPR017927">
    <property type="entry name" value="FAD-bd_FR_type"/>
</dbReference>
<evidence type="ECO:0000313" key="11">
    <source>
        <dbReference type="EMBL" id="RMZ56509.1"/>
    </source>
</evidence>
<evidence type="ECO:0000256" key="3">
    <source>
        <dbReference type="ARBA" id="ARBA00022714"/>
    </source>
</evidence>
<comment type="caution">
    <text evidence="11">The sequence shown here is derived from an EMBL/GenBank/DDBJ whole genome shotgun (WGS) entry which is preliminary data.</text>
</comment>
<dbReference type="SUPFAM" id="SSF52343">
    <property type="entry name" value="Ferredoxin reductase-like, C-terminal NADP-linked domain"/>
    <property type="match status" value="1"/>
</dbReference>
<evidence type="ECO:0000256" key="5">
    <source>
        <dbReference type="ARBA" id="ARBA00022827"/>
    </source>
</evidence>
<dbReference type="InterPro" id="IPR036188">
    <property type="entry name" value="FAD/NAD-bd_sf"/>
</dbReference>
<dbReference type="InterPro" id="IPR036010">
    <property type="entry name" value="2Fe-2S_ferredoxin-like_sf"/>
</dbReference>
<evidence type="ECO:0000256" key="4">
    <source>
        <dbReference type="ARBA" id="ARBA00022729"/>
    </source>
</evidence>
<keyword evidence="3" id="KW-0001">2Fe-2S</keyword>
<reference evidence="12" key="1">
    <citation type="journal article" date="2018" name="Algal Res.">
        <title>Characterization of plant carbon substrate utilization by Auxenochlorella protothecoides.</title>
        <authorList>
            <person name="Vogler B.W."/>
            <person name="Starkenburg S.R."/>
            <person name="Sudasinghe N."/>
            <person name="Schambach J.Y."/>
            <person name="Rollin J.A."/>
            <person name="Pattathil S."/>
            <person name="Barry A.N."/>
        </authorList>
    </citation>
    <scope>NUCLEOTIDE SEQUENCE [LARGE SCALE GENOMIC DNA]</scope>
    <source>
        <strain evidence="12">UTEX 25</strain>
    </source>
</reference>
<evidence type="ECO:0000313" key="12">
    <source>
        <dbReference type="Proteomes" id="UP000279271"/>
    </source>
</evidence>
<keyword evidence="6" id="KW-0521">NADP</keyword>
<dbReference type="InterPro" id="IPR017938">
    <property type="entry name" value="Riboflavin_synthase-like_b-brl"/>
</dbReference>
<evidence type="ECO:0000256" key="2">
    <source>
        <dbReference type="ARBA" id="ARBA00022630"/>
    </source>
</evidence>
<keyword evidence="7" id="KW-0411">Iron-sulfur</keyword>
<keyword evidence="5" id="KW-0274">FAD</keyword>
<comment type="similarity">
    <text evidence="1">Belongs to the carotenoid/retinoid oxidoreductase family. CrtISO subfamily.</text>
</comment>
<dbReference type="PROSITE" id="PS51085">
    <property type="entry name" value="2FE2S_FER_2"/>
    <property type="match status" value="1"/>
</dbReference>
<dbReference type="Gene3D" id="2.40.30.10">
    <property type="entry name" value="Translation factors"/>
    <property type="match status" value="1"/>
</dbReference>
<evidence type="ECO:0000256" key="6">
    <source>
        <dbReference type="ARBA" id="ARBA00022857"/>
    </source>
</evidence>
<gene>
    <name evidence="11" type="ORF">APUTEX25_001356</name>
</gene>
<dbReference type="EMBL" id="QOKY01000142">
    <property type="protein sequence ID" value="RMZ56509.1"/>
    <property type="molecule type" value="Genomic_DNA"/>
</dbReference>
<protein>
    <recommendedName>
        <fullName evidence="13">Amine oxidase domain-containing protein</fullName>
    </recommendedName>
</protein>
<keyword evidence="3" id="KW-0479">Metal-binding</keyword>
<evidence type="ECO:0008006" key="13">
    <source>
        <dbReference type="Google" id="ProtNLM"/>
    </source>
</evidence>
<feature type="domain" description="2Fe-2S ferredoxin-type" evidence="9">
    <location>
        <begin position="668"/>
        <end position="755"/>
    </location>
</feature>
<keyword evidence="2" id="KW-0285">Flavoprotein</keyword>
<proteinExistence type="inferred from homology"/>
<dbReference type="InterPro" id="IPR008333">
    <property type="entry name" value="Cbr1-like_FAD-bd_dom"/>
</dbReference>
<keyword evidence="4" id="KW-0732">Signal</keyword>
<dbReference type="PANTHER" id="PTHR46091:SF3">
    <property type="entry name" value="AMINE OXIDASE DOMAIN-CONTAINING PROTEIN"/>
    <property type="match status" value="1"/>
</dbReference>
<dbReference type="Pfam" id="PF00111">
    <property type="entry name" value="Fer2"/>
    <property type="match status" value="1"/>
</dbReference>
<evidence type="ECO:0000256" key="7">
    <source>
        <dbReference type="ARBA" id="ARBA00023014"/>
    </source>
</evidence>
<dbReference type="Pfam" id="PF00970">
    <property type="entry name" value="FAD_binding_6"/>
    <property type="match status" value="1"/>
</dbReference>
<dbReference type="InterPro" id="IPR039261">
    <property type="entry name" value="FNR_nucleotide-bd"/>
</dbReference>
<organism evidence="11 12">
    <name type="scientific">Auxenochlorella protothecoides</name>
    <name type="common">Green microalga</name>
    <name type="synonym">Chlorella protothecoides</name>
    <dbReference type="NCBI Taxonomy" id="3075"/>
    <lineage>
        <taxon>Eukaryota</taxon>
        <taxon>Viridiplantae</taxon>
        <taxon>Chlorophyta</taxon>
        <taxon>core chlorophytes</taxon>
        <taxon>Trebouxiophyceae</taxon>
        <taxon>Chlorellales</taxon>
        <taxon>Chlorellaceae</taxon>
        <taxon>Auxenochlorella</taxon>
    </lineage>
</organism>
<dbReference type="Pfam" id="PF13450">
    <property type="entry name" value="NAD_binding_8"/>
    <property type="match status" value="1"/>
</dbReference>
<evidence type="ECO:0000259" key="9">
    <source>
        <dbReference type="PROSITE" id="PS51085"/>
    </source>
</evidence>
<dbReference type="GO" id="GO:0016491">
    <property type="term" value="F:oxidoreductase activity"/>
    <property type="evidence" value="ECO:0007669"/>
    <property type="project" value="InterPro"/>
</dbReference>
<dbReference type="Proteomes" id="UP000279271">
    <property type="component" value="Unassembled WGS sequence"/>
</dbReference>
<dbReference type="SUPFAM" id="SSF54292">
    <property type="entry name" value="2Fe-2S ferredoxin-like"/>
    <property type="match status" value="1"/>
</dbReference>
<dbReference type="SUPFAM" id="SSF51905">
    <property type="entry name" value="FAD/NAD(P)-binding domain"/>
    <property type="match status" value="1"/>
</dbReference>
<keyword evidence="3" id="KW-0408">Iron</keyword>
<dbReference type="SUPFAM" id="SSF63380">
    <property type="entry name" value="Riboflavin synthase domain-like"/>
    <property type="match status" value="1"/>
</dbReference>